<organism evidence="1 2">
    <name type="scientific">Rhododendron molle</name>
    <name type="common">Chinese azalea</name>
    <name type="synonym">Azalea mollis</name>
    <dbReference type="NCBI Taxonomy" id="49168"/>
    <lineage>
        <taxon>Eukaryota</taxon>
        <taxon>Viridiplantae</taxon>
        <taxon>Streptophyta</taxon>
        <taxon>Embryophyta</taxon>
        <taxon>Tracheophyta</taxon>
        <taxon>Spermatophyta</taxon>
        <taxon>Magnoliopsida</taxon>
        <taxon>eudicotyledons</taxon>
        <taxon>Gunneridae</taxon>
        <taxon>Pentapetalae</taxon>
        <taxon>asterids</taxon>
        <taxon>Ericales</taxon>
        <taxon>Ericaceae</taxon>
        <taxon>Ericoideae</taxon>
        <taxon>Rhodoreae</taxon>
        <taxon>Rhododendron</taxon>
    </lineage>
</organism>
<protein>
    <submittedName>
        <fullName evidence="1">Uncharacterized protein</fullName>
    </submittedName>
</protein>
<reference evidence="1" key="1">
    <citation type="submission" date="2022-02" db="EMBL/GenBank/DDBJ databases">
        <title>Plant Genome Project.</title>
        <authorList>
            <person name="Zhang R.-G."/>
        </authorList>
    </citation>
    <scope>NUCLEOTIDE SEQUENCE</scope>
    <source>
        <strain evidence="1">AT1</strain>
    </source>
</reference>
<accession>A0ACC0P015</accession>
<gene>
    <name evidence="1" type="ORF">RHMOL_Rhmol04G0102800</name>
</gene>
<evidence type="ECO:0000313" key="2">
    <source>
        <dbReference type="Proteomes" id="UP001062846"/>
    </source>
</evidence>
<keyword evidence="2" id="KW-1185">Reference proteome</keyword>
<dbReference type="EMBL" id="CM046391">
    <property type="protein sequence ID" value="KAI8558541.1"/>
    <property type="molecule type" value="Genomic_DNA"/>
</dbReference>
<sequence length="657" mass="74069">MADGTRSQEVSNSIHNDLVQINAVLSNMLEIIWSRKENLQYLEEILQCRNLLVGEMSSGKAEMEKALANADIKGELPLAFEKATKLESDDSPGTEEDSDICPMSANHSALVSTSYQSPSRSRPSFKVTSNPNRMFQSVAGTKSISIRTMRVTGREKEMQGGEAPNTPTIRLIVIEWDPGGIFFQLKLSFFGYNNPPSFSSGVLILQSATRVKRGMSMYDEFGPWDCACKVFDKIIGPNRVAQMVITFVKVNGVKIVGIVIDKMPHKDPTGWNVTIEGYAQYVQLRNTLCWCHKRVVDRNEITCGNGSEVDDCYEQNGDNSLIFSREIQPLISRVFDDQNVGIIAVGAKGSGKTYTIPATEEKQGLLALAFAEVLSMAGDNQKCSSRRATKQVPYEQLREALYLYHLGLMEGTVGTWMVCGFHKAYGINDFNWELTNPGWSMLNYDSLSTLINNFLQIATALLVTLAWDPMFPMFEKVTVAMIGQSVNAIECFKNGVFEVDELPALVKAKFCVWFHGDDYECSDYYCNVVVRMIAKASNVRHLWLHNLTLKVVIHASAYNQLLFRSLTHLDIGIRDIPCLEKIEFHGFSGCNKEMKLVRYLLENAMVLKKWTLRSWSRNKKIKTDLQKYKRGSSTCQIEFCHQFSFVKWLYPTPPGVE</sequence>
<comment type="caution">
    <text evidence="1">The sequence shown here is derived from an EMBL/GenBank/DDBJ whole genome shotgun (WGS) entry which is preliminary data.</text>
</comment>
<evidence type="ECO:0000313" key="1">
    <source>
        <dbReference type="EMBL" id="KAI8558541.1"/>
    </source>
</evidence>
<dbReference type="Proteomes" id="UP001062846">
    <property type="component" value="Chromosome 4"/>
</dbReference>
<proteinExistence type="predicted"/>
<name>A0ACC0P015_RHOML</name>